<name>A0AA39U7U6_9PEZI</name>
<evidence type="ECO:0000313" key="2">
    <source>
        <dbReference type="Proteomes" id="UP001174934"/>
    </source>
</evidence>
<accession>A0AA39U7U6</accession>
<sequence length="203" mass="22726">MTARLEALEWCIISRQSYAPFDCTGGRAMDDQSAALSRDVDRGFAVEGRSRRSRWVGASIYPVQLTIAPPSCPSIILTHIPRHPLTLLPFPPSTNAQRQQHRNIGNNNPFVVECSWKPINNLLRTNSQPRLGSCVDLYRAIASSCHKFVTCFAHYNVCYRPCFEVSSDVLGRGDKESMNYPSRACRYLKIGDDGLPMYEALAA</sequence>
<organism evidence="1 2">
    <name type="scientific">Bombardia bombarda</name>
    <dbReference type="NCBI Taxonomy" id="252184"/>
    <lineage>
        <taxon>Eukaryota</taxon>
        <taxon>Fungi</taxon>
        <taxon>Dikarya</taxon>
        <taxon>Ascomycota</taxon>
        <taxon>Pezizomycotina</taxon>
        <taxon>Sordariomycetes</taxon>
        <taxon>Sordariomycetidae</taxon>
        <taxon>Sordariales</taxon>
        <taxon>Lasiosphaeriaceae</taxon>
        <taxon>Bombardia</taxon>
    </lineage>
</organism>
<dbReference type="AlphaFoldDB" id="A0AA39U7U6"/>
<proteinExistence type="predicted"/>
<dbReference type="Proteomes" id="UP001174934">
    <property type="component" value="Unassembled WGS sequence"/>
</dbReference>
<keyword evidence="2" id="KW-1185">Reference proteome</keyword>
<reference evidence="1" key="1">
    <citation type="submission" date="2023-06" db="EMBL/GenBank/DDBJ databases">
        <title>Genome-scale phylogeny and comparative genomics of the fungal order Sordariales.</title>
        <authorList>
            <consortium name="Lawrence Berkeley National Laboratory"/>
            <person name="Hensen N."/>
            <person name="Bonometti L."/>
            <person name="Westerberg I."/>
            <person name="Brannstrom I.O."/>
            <person name="Guillou S."/>
            <person name="Cros-Aarteil S."/>
            <person name="Calhoun S."/>
            <person name="Haridas S."/>
            <person name="Kuo A."/>
            <person name="Mondo S."/>
            <person name="Pangilinan J."/>
            <person name="Riley R."/>
            <person name="LaButti K."/>
            <person name="Andreopoulos B."/>
            <person name="Lipzen A."/>
            <person name="Chen C."/>
            <person name="Yanf M."/>
            <person name="Daum C."/>
            <person name="Ng V."/>
            <person name="Clum A."/>
            <person name="Steindorff A."/>
            <person name="Ohm R."/>
            <person name="Martin F."/>
            <person name="Silar P."/>
            <person name="Natvig D."/>
            <person name="Lalanne C."/>
            <person name="Gautier V."/>
            <person name="Ament-velasquez S.L."/>
            <person name="Kruys A."/>
            <person name="Hutchinson M.I."/>
            <person name="Powell A.J."/>
            <person name="Barry K."/>
            <person name="Miller A.N."/>
            <person name="Grigoriev I.V."/>
            <person name="Debuchy R."/>
            <person name="Gladieux P."/>
            <person name="Thoren M.H."/>
            <person name="Johannesson H."/>
        </authorList>
    </citation>
    <scope>NUCLEOTIDE SEQUENCE</scope>
    <source>
        <strain evidence="1">SMH3391-2</strain>
    </source>
</reference>
<evidence type="ECO:0000313" key="1">
    <source>
        <dbReference type="EMBL" id="KAK0613004.1"/>
    </source>
</evidence>
<protein>
    <submittedName>
        <fullName evidence="1">Uncharacterized protein</fullName>
    </submittedName>
</protein>
<dbReference type="EMBL" id="JAULSR010000008">
    <property type="protein sequence ID" value="KAK0613004.1"/>
    <property type="molecule type" value="Genomic_DNA"/>
</dbReference>
<gene>
    <name evidence="1" type="ORF">B0T17DRAFT_393361</name>
</gene>
<comment type="caution">
    <text evidence="1">The sequence shown here is derived from an EMBL/GenBank/DDBJ whole genome shotgun (WGS) entry which is preliminary data.</text>
</comment>